<evidence type="ECO:0000313" key="12">
    <source>
        <dbReference type="Proteomes" id="UP001496674"/>
    </source>
</evidence>
<dbReference type="Proteomes" id="UP001496674">
    <property type="component" value="Chromosome"/>
</dbReference>
<keyword evidence="8 9" id="KW-0413">Isomerase</keyword>
<keyword evidence="12" id="KW-1185">Reference proteome</keyword>
<evidence type="ECO:0000256" key="3">
    <source>
        <dbReference type="ARBA" id="ARBA00012572"/>
    </source>
</evidence>
<dbReference type="EMBL" id="AP028055">
    <property type="protein sequence ID" value="BEG98776.1"/>
    <property type="molecule type" value="Genomic_DNA"/>
</dbReference>
<dbReference type="PANTHER" id="PTHR42894">
    <property type="entry name" value="N-(5'-PHOSPHORIBOSYL)ANTHRANILATE ISOMERASE"/>
    <property type="match status" value="1"/>
</dbReference>
<dbReference type="SUPFAM" id="SSF51366">
    <property type="entry name" value="Ribulose-phoshate binding barrel"/>
    <property type="match status" value="1"/>
</dbReference>
<evidence type="ECO:0000256" key="1">
    <source>
        <dbReference type="ARBA" id="ARBA00001164"/>
    </source>
</evidence>
<dbReference type="Gene3D" id="3.20.20.70">
    <property type="entry name" value="Aldolase class I"/>
    <property type="match status" value="1"/>
</dbReference>
<dbReference type="PANTHER" id="PTHR42894:SF1">
    <property type="entry name" value="N-(5'-PHOSPHORIBOSYL)ANTHRANILATE ISOMERASE"/>
    <property type="match status" value="1"/>
</dbReference>
<proteinExistence type="inferred from homology"/>
<keyword evidence="5 9" id="KW-0028">Amino-acid biosynthesis</keyword>
<keyword evidence="6 9" id="KW-0822">Tryptophan biosynthesis</keyword>
<protein>
    <recommendedName>
        <fullName evidence="4 9">N-(5'-phosphoribosyl)anthranilate isomerase</fullName>
        <shortName evidence="9">PRAI</shortName>
        <ecNumber evidence="3 9">5.3.1.24</ecNumber>
    </recommendedName>
</protein>
<dbReference type="CDD" id="cd00405">
    <property type="entry name" value="PRAI"/>
    <property type="match status" value="1"/>
</dbReference>
<reference evidence="11 12" key="1">
    <citation type="submission" date="2023-04" db="EMBL/GenBank/DDBJ databases">
        <title>Draft genome sequence of acteroides sedimenti strain YN3PY1.</title>
        <authorList>
            <person name="Yoshida N."/>
        </authorList>
    </citation>
    <scope>NUCLEOTIDE SEQUENCE [LARGE SCALE GENOMIC DNA]</scope>
    <source>
        <strain evidence="11 12">YN3PY1</strain>
    </source>
</reference>
<keyword evidence="7 9" id="KW-0057">Aromatic amino acid biosynthesis</keyword>
<feature type="domain" description="N-(5'phosphoribosyl) anthranilate isomerase (PRAI)" evidence="10">
    <location>
        <begin position="4"/>
        <end position="198"/>
    </location>
</feature>
<dbReference type="RefSeq" id="WP_353333984.1">
    <property type="nucleotide sequence ID" value="NZ_AP028055.1"/>
</dbReference>
<dbReference type="EC" id="5.3.1.24" evidence="3 9"/>
<comment type="catalytic activity">
    <reaction evidence="1 9">
        <text>N-(5-phospho-beta-D-ribosyl)anthranilate = 1-(2-carboxyphenylamino)-1-deoxy-D-ribulose 5-phosphate</text>
        <dbReference type="Rhea" id="RHEA:21540"/>
        <dbReference type="ChEBI" id="CHEBI:18277"/>
        <dbReference type="ChEBI" id="CHEBI:58613"/>
        <dbReference type="EC" id="5.3.1.24"/>
    </reaction>
</comment>
<dbReference type="Pfam" id="PF00697">
    <property type="entry name" value="PRAI"/>
    <property type="match status" value="1"/>
</dbReference>
<dbReference type="InterPro" id="IPR011060">
    <property type="entry name" value="RibuloseP-bd_barrel"/>
</dbReference>
<evidence type="ECO:0000256" key="9">
    <source>
        <dbReference type="HAMAP-Rule" id="MF_00135"/>
    </source>
</evidence>
<dbReference type="InterPro" id="IPR001240">
    <property type="entry name" value="PRAI_dom"/>
</dbReference>
<evidence type="ECO:0000313" key="11">
    <source>
        <dbReference type="EMBL" id="BEG98776.1"/>
    </source>
</evidence>
<dbReference type="GO" id="GO:0016853">
    <property type="term" value="F:isomerase activity"/>
    <property type="evidence" value="ECO:0007669"/>
    <property type="project" value="UniProtKB-KW"/>
</dbReference>
<dbReference type="HAMAP" id="MF_00135">
    <property type="entry name" value="PRAI"/>
    <property type="match status" value="1"/>
</dbReference>
<evidence type="ECO:0000256" key="6">
    <source>
        <dbReference type="ARBA" id="ARBA00022822"/>
    </source>
</evidence>
<comment type="similarity">
    <text evidence="9">Belongs to the TrpF family.</text>
</comment>
<evidence type="ECO:0000256" key="2">
    <source>
        <dbReference type="ARBA" id="ARBA00004664"/>
    </source>
</evidence>
<comment type="pathway">
    <text evidence="2 9">Amino-acid biosynthesis; L-tryptophan biosynthesis; L-tryptophan from chorismate: step 3/5.</text>
</comment>
<evidence type="ECO:0000256" key="7">
    <source>
        <dbReference type="ARBA" id="ARBA00023141"/>
    </source>
</evidence>
<evidence type="ECO:0000256" key="5">
    <source>
        <dbReference type="ARBA" id="ARBA00022605"/>
    </source>
</evidence>
<evidence type="ECO:0000256" key="8">
    <source>
        <dbReference type="ARBA" id="ARBA00023235"/>
    </source>
</evidence>
<sequence>MIIKVCGMRDAVNIRQVESLGIDMMGLIFFPGSSRYITCPPSYLPVKAQRVGVFVNEDSATIESLARAFALNYIQLHGTESPEYCLSLREKGLKLIKAFSVSSPADLAETEKYEGLCEYFIFDTKCEGHGGSGKQFDWSILSHYRGKTPFLLSGGISPESIDDLKNFRHEQFAGIDLNSRFETAPAMKNVEKLQRFIKEFKK</sequence>
<name>A0ABN6ZB07_9BACE</name>
<organism evidence="11 12">
    <name type="scientific">Bacteroides sedimenti</name>
    <dbReference type="NCBI Taxonomy" id="2136147"/>
    <lineage>
        <taxon>Bacteria</taxon>
        <taxon>Pseudomonadati</taxon>
        <taxon>Bacteroidota</taxon>
        <taxon>Bacteroidia</taxon>
        <taxon>Bacteroidales</taxon>
        <taxon>Bacteroidaceae</taxon>
        <taxon>Bacteroides</taxon>
    </lineage>
</organism>
<dbReference type="InterPro" id="IPR044643">
    <property type="entry name" value="TrpF_fam"/>
</dbReference>
<gene>
    <name evidence="9 11" type="primary">trpF</name>
    <name evidence="11" type="ORF">BSYN_10410</name>
</gene>
<dbReference type="InterPro" id="IPR013785">
    <property type="entry name" value="Aldolase_TIM"/>
</dbReference>
<evidence type="ECO:0000256" key="4">
    <source>
        <dbReference type="ARBA" id="ARBA00022272"/>
    </source>
</evidence>
<evidence type="ECO:0000259" key="10">
    <source>
        <dbReference type="Pfam" id="PF00697"/>
    </source>
</evidence>
<accession>A0ABN6ZB07</accession>